<gene>
    <name evidence="1" type="ORF">MSP8886_00260</name>
</gene>
<organism evidence="1 2">
    <name type="scientific">Marinomonas spartinae</name>
    <dbReference type="NCBI Taxonomy" id="1792290"/>
    <lineage>
        <taxon>Bacteria</taxon>
        <taxon>Pseudomonadati</taxon>
        <taxon>Pseudomonadota</taxon>
        <taxon>Gammaproteobacteria</taxon>
        <taxon>Oceanospirillales</taxon>
        <taxon>Oceanospirillaceae</taxon>
        <taxon>Marinomonas</taxon>
    </lineage>
</organism>
<name>A0A1A8T3L2_9GAMM</name>
<dbReference type="Proteomes" id="UP000092544">
    <property type="component" value="Unassembled WGS sequence"/>
</dbReference>
<keyword evidence="2" id="KW-1185">Reference proteome</keyword>
<dbReference type="STRING" id="1792290.MSP8886_00260"/>
<reference evidence="1 2" key="1">
    <citation type="submission" date="2016-06" db="EMBL/GenBank/DDBJ databases">
        <authorList>
            <person name="Kjaerup R.B."/>
            <person name="Dalgaard T.S."/>
            <person name="Juul-Madsen H.R."/>
        </authorList>
    </citation>
    <scope>NUCLEOTIDE SEQUENCE [LARGE SCALE GENOMIC DNA]</scope>
    <source>
        <strain evidence="1 2">CECT 8886</strain>
    </source>
</reference>
<dbReference type="OrthoDB" id="8481918at2"/>
<dbReference type="AlphaFoldDB" id="A0A1A8T3L2"/>
<sequence>MSIFHEHQAPNPQELDIMVFINIKKALKNNSLKGSAFMMDNNPNSKGEGSTALCSFAALGQMINWSVHPLTMSDSNQASYQNGDYSVSIHRILFEDAQVVNLDEFGSKPDDLIKTAQSISNLSGNISNRKQLVGKYRYRLQLKIQSKSKRFTPKYFVITSATLAIAEQNQQAA</sequence>
<evidence type="ECO:0008006" key="3">
    <source>
        <dbReference type="Google" id="ProtNLM"/>
    </source>
</evidence>
<protein>
    <recommendedName>
        <fullName evidence="3">Inclusion body protein</fullName>
    </recommendedName>
</protein>
<dbReference type="RefSeq" id="WP_067011919.1">
    <property type="nucleotide sequence ID" value="NZ_FLOB01000001.1"/>
</dbReference>
<accession>A0A1A8T3L2</accession>
<dbReference type="EMBL" id="FLOB01000001">
    <property type="protein sequence ID" value="SBS25377.1"/>
    <property type="molecule type" value="Genomic_DNA"/>
</dbReference>
<proteinExistence type="predicted"/>
<evidence type="ECO:0000313" key="1">
    <source>
        <dbReference type="EMBL" id="SBS25377.1"/>
    </source>
</evidence>
<evidence type="ECO:0000313" key="2">
    <source>
        <dbReference type="Proteomes" id="UP000092544"/>
    </source>
</evidence>